<dbReference type="InterPro" id="IPR001940">
    <property type="entry name" value="Peptidase_S1C"/>
</dbReference>
<reference evidence="6 7" key="1">
    <citation type="submission" date="2019-07" db="EMBL/GenBank/DDBJ databases">
        <title>Rhodococcus cavernicolus sp. nov., isolated from a cave.</title>
        <authorList>
            <person name="Lee S.D."/>
        </authorList>
    </citation>
    <scope>NUCLEOTIDE SEQUENCE [LARGE SCALE GENOMIC DNA]</scope>
    <source>
        <strain evidence="6 7">C1-24</strain>
    </source>
</reference>
<dbReference type="Proteomes" id="UP000322244">
    <property type="component" value="Unassembled WGS sequence"/>
</dbReference>
<dbReference type="PRINTS" id="PR00834">
    <property type="entry name" value="PROTEASES2C"/>
</dbReference>
<dbReference type="Pfam" id="PF13180">
    <property type="entry name" value="PDZ_2"/>
    <property type="match status" value="1"/>
</dbReference>
<dbReference type="InterPro" id="IPR051201">
    <property type="entry name" value="Chloro_Bact_Ser_Proteases"/>
</dbReference>
<comment type="caution">
    <text evidence="6">The sequence shown here is derived from an EMBL/GenBank/DDBJ whole genome shotgun (WGS) entry which is preliminary data.</text>
</comment>
<evidence type="ECO:0000313" key="6">
    <source>
        <dbReference type="EMBL" id="KAA0022296.1"/>
    </source>
</evidence>
<dbReference type="PANTHER" id="PTHR43343">
    <property type="entry name" value="PEPTIDASE S12"/>
    <property type="match status" value="1"/>
</dbReference>
<keyword evidence="7" id="KW-1185">Reference proteome</keyword>
<dbReference type="GO" id="GO:0004252">
    <property type="term" value="F:serine-type endopeptidase activity"/>
    <property type="evidence" value="ECO:0007669"/>
    <property type="project" value="InterPro"/>
</dbReference>
<keyword evidence="2" id="KW-0378">Hydrolase</keyword>
<dbReference type="Pfam" id="PF13365">
    <property type="entry name" value="Trypsin_2"/>
    <property type="match status" value="1"/>
</dbReference>
<dbReference type="InterPro" id="IPR009003">
    <property type="entry name" value="Peptidase_S1_PA"/>
</dbReference>
<dbReference type="OrthoDB" id="73775at2"/>
<dbReference type="SUPFAM" id="SSF50494">
    <property type="entry name" value="Trypsin-like serine proteases"/>
    <property type="match status" value="1"/>
</dbReference>
<keyword evidence="4" id="KW-1133">Transmembrane helix</keyword>
<proteinExistence type="predicted"/>
<dbReference type="EMBL" id="VLNY01000006">
    <property type="protein sequence ID" value="KAA0022296.1"/>
    <property type="molecule type" value="Genomic_DNA"/>
</dbReference>
<organism evidence="6 7">
    <name type="scientific">Antrihabitans cavernicola</name>
    <dbReference type="NCBI Taxonomy" id="2495913"/>
    <lineage>
        <taxon>Bacteria</taxon>
        <taxon>Bacillati</taxon>
        <taxon>Actinomycetota</taxon>
        <taxon>Actinomycetes</taxon>
        <taxon>Mycobacteriales</taxon>
        <taxon>Nocardiaceae</taxon>
        <taxon>Antrihabitans</taxon>
    </lineage>
</organism>
<evidence type="ECO:0000256" key="1">
    <source>
        <dbReference type="ARBA" id="ARBA00022670"/>
    </source>
</evidence>
<evidence type="ECO:0000259" key="5">
    <source>
        <dbReference type="SMART" id="SM00228"/>
    </source>
</evidence>
<feature type="region of interest" description="Disordered" evidence="3">
    <location>
        <begin position="285"/>
        <end position="309"/>
    </location>
</feature>
<dbReference type="InterPro" id="IPR001478">
    <property type="entry name" value="PDZ"/>
</dbReference>
<gene>
    <name evidence="6" type="ORF">FOY51_15085</name>
</gene>
<dbReference type="GO" id="GO:0006508">
    <property type="term" value="P:proteolysis"/>
    <property type="evidence" value="ECO:0007669"/>
    <property type="project" value="UniProtKB-KW"/>
</dbReference>
<dbReference type="SUPFAM" id="SSF50156">
    <property type="entry name" value="PDZ domain-like"/>
    <property type="match status" value="1"/>
</dbReference>
<evidence type="ECO:0000313" key="7">
    <source>
        <dbReference type="Proteomes" id="UP000322244"/>
    </source>
</evidence>
<feature type="domain" description="PDZ" evidence="5">
    <location>
        <begin position="342"/>
        <end position="416"/>
    </location>
</feature>
<protein>
    <submittedName>
        <fullName evidence="6">PDZ domain-containing protein</fullName>
    </submittedName>
</protein>
<accession>A0A5A7S8P1</accession>
<dbReference type="Gene3D" id="2.30.42.10">
    <property type="match status" value="1"/>
</dbReference>
<dbReference type="SMART" id="SM00228">
    <property type="entry name" value="PDZ"/>
    <property type="match status" value="1"/>
</dbReference>
<keyword evidence="4" id="KW-0812">Transmembrane</keyword>
<keyword evidence="1" id="KW-0645">Protease</keyword>
<evidence type="ECO:0000256" key="4">
    <source>
        <dbReference type="SAM" id="Phobius"/>
    </source>
</evidence>
<dbReference type="PANTHER" id="PTHR43343:SF3">
    <property type="entry name" value="PROTEASE DO-LIKE 8, CHLOROPLASTIC"/>
    <property type="match status" value="1"/>
</dbReference>
<dbReference type="InterPro" id="IPR036034">
    <property type="entry name" value="PDZ_sf"/>
</dbReference>
<dbReference type="AlphaFoldDB" id="A0A5A7S8P1"/>
<evidence type="ECO:0000256" key="2">
    <source>
        <dbReference type="ARBA" id="ARBA00022801"/>
    </source>
</evidence>
<dbReference type="Gene3D" id="2.40.10.120">
    <property type="match status" value="1"/>
</dbReference>
<keyword evidence="4" id="KW-0472">Membrane</keyword>
<evidence type="ECO:0000256" key="3">
    <source>
        <dbReference type="SAM" id="MobiDB-lite"/>
    </source>
</evidence>
<sequence>MDRHQARPDDAELPAVPPAVGNMWVPPGSRPVGPVRIEPAYVAPEPPRRGLIGPLLVVLLLVGAVTYGVGVDKGQWTLPWSPATAQQQPLVAAPPASPRVGAGPLDAQAVAGAVVPTLVNINVTIEPLGLEGAGTGIVLTDSGQVITSHHVIKGASSISVTDVGTGLIYDAKPIGYDSDHDIALLQLANAGGLPTAKFGDSSGVAVGDQVAAIGNAGGVGGVPTPVTGAAVDLDSTIVARNDADFSRKYLTGLIEVDADVAPGQSGGSLVNRVGEVVGVIAAASTNDTSPEDPPAQGSTPVAPVPPASPRRGFAVPINQVMAIVKDIQAGKASDTVHIGPTAVLGVLVSDNDPGKPPGAHVDGALFGTPADEAGMTDGDLITEMDGKRIDSAKTMRAIISGHRPGDVIQFVWTTKEGNPKAAAITLDDGPPN</sequence>
<feature type="transmembrane region" description="Helical" evidence="4">
    <location>
        <begin position="51"/>
        <end position="70"/>
    </location>
</feature>
<name>A0A5A7S8P1_9NOCA</name>
<dbReference type="RefSeq" id="WP_149431057.1">
    <property type="nucleotide sequence ID" value="NZ_VLNY01000006.1"/>
</dbReference>